<accession>A0A7S1CDQ8</accession>
<organism evidence="3">
    <name type="scientific">Bicosoecida sp. CB-2014</name>
    <dbReference type="NCBI Taxonomy" id="1486930"/>
    <lineage>
        <taxon>Eukaryota</taxon>
        <taxon>Sar</taxon>
        <taxon>Stramenopiles</taxon>
        <taxon>Bigyra</taxon>
        <taxon>Opalozoa</taxon>
        <taxon>Bicosoecida</taxon>
    </lineage>
</organism>
<gene>
    <name evidence="3" type="ORF">BSP0115_LOCUS9874</name>
</gene>
<evidence type="ECO:0000256" key="1">
    <source>
        <dbReference type="SAM" id="Phobius"/>
    </source>
</evidence>
<dbReference type="InterPro" id="IPR036383">
    <property type="entry name" value="TSP1_rpt_sf"/>
</dbReference>
<dbReference type="InterPro" id="IPR000884">
    <property type="entry name" value="TSP1_rpt"/>
</dbReference>
<dbReference type="AlphaFoldDB" id="A0A7S1CDQ8"/>
<keyword evidence="1" id="KW-0472">Membrane</keyword>
<evidence type="ECO:0000313" key="3">
    <source>
        <dbReference type="EMBL" id="CAD8916615.1"/>
    </source>
</evidence>
<protein>
    <submittedName>
        <fullName evidence="3">Uncharacterized protein</fullName>
    </submittedName>
</protein>
<evidence type="ECO:0000256" key="2">
    <source>
        <dbReference type="SAM" id="SignalP"/>
    </source>
</evidence>
<name>A0A7S1CDQ8_9STRA</name>
<feature type="transmembrane region" description="Helical" evidence="1">
    <location>
        <begin position="367"/>
        <end position="390"/>
    </location>
</feature>
<keyword evidence="1" id="KW-0812">Transmembrane</keyword>
<reference evidence="3" key="1">
    <citation type="submission" date="2021-01" db="EMBL/GenBank/DDBJ databases">
        <authorList>
            <person name="Corre E."/>
            <person name="Pelletier E."/>
            <person name="Niang G."/>
            <person name="Scheremetjew M."/>
            <person name="Finn R."/>
            <person name="Kale V."/>
            <person name="Holt S."/>
            <person name="Cochrane G."/>
            <person name="Meng A."/>
            <person name="Brown T."/>
            <person name="Cohen L."/>
        </authorList>
    </citation>
    <scope>NUCLEOTIDE SEQUENCE</scope>
    <source>
        <strain evidence="3">Ms1</strain>
    </source>
</reference>
<sequence length="410" mass="43148">MAPVSALRLLLVSVVAAAAVWSSLAVAAPAAAAPSSPSLASAFGAVARATRAGQGTDEARPRPAVKGAESTAFSAPAYAQQPASAPRAPQAPPARVAAVSVAATPPPLPAAAWRALQAADCAWSAWDFWTVCSAECGGGLVTRNRSRPIECARSGDAAEAAADGRGISVDDVRGLQLLHEADVCAEGDCWDDAAEITPFCRWEFEAKGWSLEDATPAARDLVRAVVHDRIREGLAAAASAGDVNAEAALQAGVTTRVGLAAPVFERIPGEGADALRIVPGLVRLHMRVVVAIKHLDAAAAVTRAAQGDSFVLDINSRINMYAERGWPSHGDSSLRLVEIPEDWELRFTTNTPVVINNDRLLLENREFLTTILVGVVLWPIAACASCIYGCRTLYFGIWPKDDDDDDDFLN</sequence>
<feature type="chain" id="PRO_5030666269" evidence="2">
    <location>
        <begin position="26"/>
        <end position="410"/>
    </location>
</feature>
<keyword evidence="1" id="KW-1133">Transmembrane helix</keyword>
<dbReference type="PROSITE" id="PS50092">
    <property type="entry name" value="TSP1"/>
    <property type="match status" value="1"/>
</dbReference>
<feature type="signal peptide" evidence="2">
    <location>
        <begin position="1"/>
        <end position="25"/>
    </location>
</feature>
<proteinExistence type="predicted"/>
<keyword evidence="2" id="KW-0732">Signal</keyword>
<dbReference type="EMBL" id="HBFS01014686">
    <property type="protein sequence ID" value="CAD8916615.1"/>
    <property type="molecule type" value="Transcribed_RNA"/>
</dbReference>
<dbReference type="Gene3D" id="2.20.100.10">
    <property type="entry name" value="Thrombospondin type-1 (TSP1) repeat"/>
    <property type="match status" value="1"/>
</dbReference>
<dbReference type="SUPFAM" id="SSF82895">
    <property type="entry name" value="TSP-1 type 1 repeat"/>
    <property type="match status" value="1"/>
</dbReference>